<dbReference type="Pfam" id="PF00535">
    <property type="entry name" value="Glycos_transf_2"/>
    <property type="match status" value="1"/>
</dbReference>
<name>H2BV82_GILLR</name>
<evidence type="ECO:0000256" key="1">
    <source>
        <dbReference type="SAM" id="Coils"/>
    </source>
</evidence>
<gene>
    <name evidence="3" type="ORF">Gilli_1071</name>
</gene>
<dbReference type="AlphaFoldDB" id="H2BV82"/>
<proteinExistence type="predicted"/>
<keyword evidence="1" id="KW-0175">Coiled coil</keyword>
<dbReference type="Proteomes" id="UP000003844">
    <property type="component" value="Unassembled WGS sequence"/>
</dbReference>
<dbReference type="InterPro" id="IPR050834">
    <property type="entry name" value="Glycosyltransf_2"/>
</dbReference>
<dbReference type="PANTHER" id="PTHR43685:SF2">
    <property type="entry name" value="GLYCOSYLTRANSFERASE 2-LIKE DOMAIN-CONTAINING PROTEIN"/>
    <property type="match status" value="1"/>
</dbReference>
<dbReference type="CDD" id="cd00761">
    <property type="entry name" value="Glyco_tranf_GTA_type"/>
    <property type="match status" value="1"/>
</dbReference>
<sequence>MSKLVSIIIPCYNDGDYIEQAVQSILDQSYTNKEIIIIDDGSNHKTKAVLKKLTQKIDLLITIENKGPSVARNRGVTEAKGEFILTLDADDFFEPTFIQKAVNILNSSPKVGLVTCHAHLFDENANQGEIISRGGEAKDLLFRNGALASSLFRKKSWRDVQGYDEKMLNGYEDWDFNISIVKAGWSIYVIEEYLFHYRLKEKSRNSTANFSHKYDLIAYIYIKHKDIFTNNYEENIRSIFLRMEQLEKEKLKLKNTFTYKFGDAALRPFKFIFKK</sequence>
<evidence type="ECO:0000313" key="4">
    <source>
        <dbReference type="Proteomes" id="UP000003844"/>
    </source>
</evidence>
<dbReference type="RefSeq" id="WP_006988069.1">
    <property type="nucleotide sequence ID" value="NZ_JH594606.1"/>
</dbReference>
<evidence type="ECO:0000313" key="3">
    <source>
        <dbReference type="EMBL" id="EHQ01747.1"/>
    </source>
</evidence>
<dbReference type="PANTHER" id="PTHR43685">
    <property type="entry name" value="GLYCOSYLTRANSFERASE"/>
    <property type="match status" value="1"/>
</dbReference>
<dbReference type="GO" id="GO:0016740">
    <property type="term" value="F:transferase activity"/>
    <property type="evidence" value="ECO:0007669"/>
    <property type="project" value="UniProtKB-KW"/>
</dbReference>
<dbReference type="InterPro" id="IPR029044">
    <property type="entry name" value="Nucleotide-diphossugar_trans"/>
</dbReference>
<keyword evidence="4" id="KW-1185">Reference proteome</keyword>
<dbReference type="SUPFAM" id="SSF53448">
    <property type="entry name" value="Nucleotide-diphospho-sugar transferases"/>
    <property type="match status" value="1"/>
</dbReference>
<protein>
    <submittedName>
        <fullName evidence="3">Glycosyl transferase family 2</fullName>
    </submittedName>
</protein>
<dbReference type="HOGENOM" id="CLU_025996_0_7_10"/>
<organism evidence="3 4">
    <name type="scientific">Gillisia limnaea (strain DSM 15749 / LMG 21470 / R-8282)</name>
    <dbReference type="NCBI Taxonomy" id="865937"/>
    <lineage>
        <taxon>Bacteria</taxon>
        <taxon>Pseudomonadati</taxon>
        <taxon>Bacteroidota</taxon>
        <taxon>Flavobacteriia</taxon>
        <taxon>Flavobacteriales</taxon>
        <taxon>Flavobacteriaceae</taxon>
        <taxon>Gillisia</taxon>
    </lineage>
</organism>
<dbReference type="OrthoDB" id="597270at2"/>
<accession>H2BV82</accession>
<reference evidence="4" key="1">
    <citation type="journal article" date="2012" name="Stand. Genomic Sci.">
        <title>Genome sequence of the Antarctic rhodopsins-containing flavobacterium Gillisia limnaea type strain (R-8282(T)).</title>
        <authorList>
            <person name="Riedel T."/>
            <person name="Held B."/>
            <person name="Nolan M."/>
            <person name="Lucas S."/>
            <person name="Lapidus A."/>
            <person name="Tice H."/>
            <person name="Del Rio T.G."/>
            <person name="Cheng J.F."/>
            <person name="Han C."/>
            <person name="Tapia R."/>
            <person name="Goodwin L.A."/>
            <person name="Pitluck S."/>
            <person name="Liolios K."/>
            <person name="Mavromatis K."/>
            <person name="Pagani I."/>
            <person name="Ivanova N."/>
            <person name="Mikhailova N."/>
            <person name="Pati A."/>
            <person name="Chen A."/>
            <person name="Palaniappan K."/>
            <person name="Land M."/>
            <person name="Rohde M."/>
            <person name="Tindall B.J."/>
            <person name="Detter J.C."/>
            <person name="Goker M."/>
            <person name="Bristow J."/>
            <person name="Eisen J.A."/>
            <person name="Markowitz V."/>
            <person name="Hugenholtz P."/>
            <person name="Kyrpides N.C."/>
            <person name="Klenk H.P."/>
            <person name="Woyke T."/>
        </authorList>
    </citation>
    <scope>NUCLEOTIDE SEQUENCE [LARGE SCALE GENOMIC DNA]</scope>
    <source>
        <strain evidence="4">DSM 15749 / LMG 21470 / R-8282</strain>
    </source>
</reference>
<dbReference type="InterPro" id="IPR001173">
    <property type="entry name" value="Glyco_trans_2-like"/>
</dbReference>
<dbReference type="STRING" id="865937.Gilli_1071"/>
<dbReference type="Gene3D" id="3.90.550.10">
    <property type="entry name" value="Spore Coat Polysaccharide Biosynthesis Protein SpsA, Chain A"/>
    <property type="match status" value="1"/>
</dbReference>
<keyword evidence="3" id="KW-0808">Transferase</keyword>
<dbReference type="eggNOG" id="COG1216">
    <property type="taxonomic scope" value="Bacteria"/>
</dbReference>
<evidence type="ECO:0000259" key="2">
    <source>
        <dbReference type="Pfam" id="PF00535"/>
    </source>
</evidence>
<dbReference type="EMBL" id="JH594606">
    <property type="protein sequence ID" value="EHQ01747.1"/>
    <property type="molecule type" value="Genomic_DNA"/>
</dbReference>
<feature type="domain" description="Glycosyltransferase 2-like" evidence="2">
    <location>
        <begin position="6"/>
        <end position="126"/>
    </location>
</feature>
<feature type="coiled-coil region" evidence="1">
    <location>
        <begin position="229"/>
        <end position="256"/>
    </location>
</feature>